<proteinExistence type="predicted"/>
<name>A0A699HWQ8_TANCI</name>
<comment type="caution">
    <text evidence="2">The sequence shown here is derived from an EMBL/GenBank/DDBJ whole genome shotgun (WGS) entry which is preliminary data.</text>
</comment>
<sequence length="168" mass="19314">VKYKALKAKLTFTQKIDVVSKNISEKRLVAESFDWDEESLSFEDEGVTRVKAFMAIAEDELNVGKTNVRFGQWVEITMKKVQRLLSMNDGDEKKHVLNYTNVDLHYVEDHRKNLLSKFNSLKQELSLCGRRIQKETTSSKDDVFTKAENSPYETSPNVTSNTKSVDDN</sequence>
<evidence type="ECO:0000313" key="2">
    <source>
        <dbReference type="EMBL" id="GEY83735.1"/>
    </source>
</evidence>
<gene>
    <name evidence="2" type="ORF">Tci_455709</name>
</gene>
<protein>
    <recommendedName>
        <fullName evidence="3">Retrovirus-related Pol polyprotein from transposon TNT 1-94</fullName>
    </recommendedName>
</protein>
<reference evidence="2" key="1">
    <citation type="journal article" date="2019" name="Sci. Rep.">
        <title>Draft genome of Tanacetum cinerariifolium, the natural source of mosquito coil.</title>
        <authorList>
            <person name="Yamashiro T."/>
            <person name="Shiraishi A."/>
            <person name="Satake H."/>
            <person name="Nakayama K."/>
        </authorList>
    </citation>
    <scope>NUCLEOTIDE SEQUENCE</scope>
</reference>
<organism evidence="2">
    <name type="scientific">Tanacetum cinerariifolium</name>
    <name type="common">Dalmatian daisy</name>
    <name type="synonym">Chrysanthemum cinerariifolium</name>
    <dbReference type="NCBI Taxonomy" id="118510"/>
    <lineage>
        <taxon>Eukaryota</taxon>
        <taxon>Viridiplantae</taxon>
        <taxon>Streptophyta</taxon>
        <taxon>Embryophyta</taxon>
        <taxon>Tracheophyta</taxon>
        <taxon>Spermatophyta</taxon>
        <taxon>Magnoliopsida</taxon>
        <taxon>eudicotyledons</taxon>
        <taxon>Gunneridae</taxon>
        <taxon>Pentapetalae</taxon>
        <taxon>asterids</taxon>
        <taxon>campanulids</taxon>
        <taxon>Asterales</taxon>
        <taxon>Asteraceae</taxon>
        <taxon>Asteroideae</taxon>
        <taxon>Anthemideae</taxon>
        <taxon>Anthemidinae</taxon>
        <taxon>Tanacetum</taxon>
    </lineage>
</organism>
<evidence type="ECO:0008006" key="3">
    <source>
        <dbReference type="Google" id="ProtNLM"/>
    </source>
</evidence>
<dbReference type="EMBL" id="BKCJ010214445">
    <property type="protein sequence ID" value="GEY83735.1"/>
    <property type="molecule type" value="Genomic_DNA"/>
</dbReference>
<accession>A0A699HWQ8</accession>
<feature type="non-terminal residue" evidence="2">
    <location>
        <position position="1"/>
    </location>
</feature>
<feature type="compositionally biased region" description="Basic and acidic residues" evidence="1">
    <location>
        <begin position="136"/>
        <end position="145"/>
    </location>
</feature>
<feature type="region of interest" description="Disordered" evidence="1">
    <location>
        <begin position="136"/>
        <end position="168"/>
    </location>
</feature>
<evidence type="ECO:0000256" key="1">
    <source>
        <dbReference type="SAM" id="MobiDB-lite"/>
    </source>
</evidence>
<feature type="compositionally biased region" description="Polar residues" evidence="1">
    <location>
        <begin position="147"/>
        <end position="168"/>
    </location>
</feature>
<dbReference type="AlphaFoldDB" id="A0A699HWQ8"/>